<dbReference type="InterPro" id="IPR044287">
    <property type="entry name" value="SGS3"/>
</dbReference>
<dbReference type="Proteomes" id="UP001055439">
    <property type="component" value="Chromosome 8"/>
</dbReference>
<dbReference type="Gene3D" id="3.30.70.2890">
    <property type="entry name" value="XS domain"/>
    <property type="match status" value="1"/>
</dbReference>
<proteinExistence type="inferred from homology"/>
<keyword evidence="8" id="KW-1185">Reference proteome</keyword>
<dbReference type="GO" id="GO:0031047">
    <property type="term" value="P:regulatory ncRNA-mediated gene silencing"/>
    <property type="evidence" value="ECO:0007669"/>
    <property type="project" value="UniProtKB-KW"/>
</dbReference>
<keyword evidence="2" id="KW-0943">RNA-mediated gene silencing</keyword>
<accession>A0A9E7GWW8</accession>
<sequence length="666" mass="75776">MYSKKYGGKNSTASATGGNTSRGRVAEQQGSGKGNPTINQLNKEMANVGLESQEDGWEVYAKKSRNRAGGAPSKPWDSSNASSKAWGHSEGVSRQGWGGDGGAGRASGNNYAQANDSRRPVGRGNSKQQPSSKSWESQYMAPAPAIPPPLQHGWQWPIRGCSSGSQPKAEELISKDLPRDGSFGGYDSDADTVPKQHDDDDFDDDEDDLLDDSDDFSDDYDSDASQMSHETRKKNKWFRRFFEDLDKLTAEAINEPTRQWHCPACHNAPGAIDWYKGLQPLMTHAKTKGATRVKLHRELASLLEEELRRRGTSVVPAGEVFGKWKGLKETSTDHEIVWPPMVVVMNTLLEQDENERWIGMGNQELLDYFSSYAAVKARHSYGPSGHRGMSVLVFEAAAMGYLEAERLHKHFAEQCTDRDAWERPHRNLFSAGGKRQLYGYLASKEDMDVFNHHCQASGKSRLKYDLRSYQEMVVIPMKQMSEDNQQLVWLKNKVIKQEQRSKALEETFGVVTQKLRETMEENRIVRLRTKIQHEENKEEMDYQEKFFKEQMDKIHKATEEKERTFEKLLQEERAKAKHSDVNCGTNEEQRLRKEEIARFIDSQEKGVEEFEAEREKLIFAHEEHKAELRRKYLADEVELEKKFDAALTKLMEKYAPSSFHASGSSS</sequence>
<dbReference type="PANTHER" id="PTHR46602">
    <property type="entry name" value="PROTEIN SUPPRESSOR OF GENE SILENCING 3"/>
    <property type="match status" value="1"/>
</dbReference>
<protein>
    <submittedName>
        <fullName evidence="7">Protein SUPPRESSOR OF GENE SILENCING 3</fullName>
    </submittedName>
</protein>
<evidence type="ECO:0000259" key="5">
    <source>
        <dbReference type="Pfam" id="PF03468"/>
    </source>
</evidence>
<feature type="domain" description="Zinc finger-XS" evidence="6">
    <location>
        <begin position="262"/>
        <end position="300"/>
    </location>
</feature>
<reference evidence="7" key="1">
    <citation type="submission" date="2022-05" db="EMBL/GenBank/DDBJ databases">
        <title>The Musa troglodytarum L. genome provides insights into the mechanism of non-climacteric behaviour and enrichment of carotenoids.</title>
        <authorList>
            <person name="Wang J."/>
        </authorList>
    </citation>
    <scope>NUCLEOTIDE SEQUENCE</scope>
    <source>
        <tissue evidence="7">Leaf</tissue>
    </source>
</reference>
<feature type="compositionally biased region" description="Polar residues" evidence="4">
    <location>
        <begin position="9"/>
        <end position="42"/>
    </location>
</feature>
<keyword evidence="1" id="KW-0175">Coiled coil</keyword>
<evidence type="ECO:0000256" key="4">
    <source>
        <dbReference type="SAM" id="MobiDB-lite"/>
    </source>
</evidence>
<organism evidence="7 8">
    <name type="scientific">Musa troglodytarum</name>
    <name type="common">fe'i banana</name>
    <dbReference type="NCBI Taxonomy" id="320322"/>
    <lineage>
        <taxon>Eukaryota</taxon>
        <taxon>Viridiplantae</taxon>
        <taxon>Streptophyta</taxon>
        <taxon>Embryophyta</taxon>
        <taxon>Tracheophyta</taxon>
        <taxon>Spermatophyta</taxon>
        <taxon>Magnoliopsida</taxon>
        <taxon>Liliopsida</taxon>
        <taxon>Zingiberales</taxon>
        <taxon>Musaceae</taxon>
        <taxon>Musa</taxon>
    </lineage>
</organism>
<dbReference type="InterPro" id="IPR038588">
    <property type="entry name" value="XS_domain_sf"/>
</dbReference>
<dbReference type="Pfam" id="PF03470">
    <property type="entry name" value="zf-XS"/>
    <property type="match status" value="1"/>
</dbReference>
<evidence type="ECO:0000259" key="6">
    <source>
        <dbReference type="Pfam" id="PF03470"/>
    </source>
</evidence>
<evidence type="ECO:0000313" key="8">
    <source>
        <dbReference type="Proteomes" id="UP001055439"/>
    </source>
</evidence>
<dbReference type="GO" id="GO:0051607">
    <property type="term" value="P:defense response to virus"/>
    <property type="evidence" value="ECO:0007669"/>
    <property type="project" value="InterPro"/>
</dbReference>
<comment type="similarity">
    <text evidence="3">Belongs to the SGS3 family.</text>
</comment>
<evidence type="ECO:0000256" key="3">
    <source>
        <dbReference type="ARBA" id="ARBA00024022"/>
    </source>
</evidence>
<dbReference type="EMBL" id="CP097510">
    <property type="protein sequence ID" value="URE22786.1"/>
    <property type="molecule type" value="Genomic_DNA"/>
</dbReference>
<feature type="domain" description="XS" evidence="5">
    <location>
        <begin position="333"/>
        <end position="448"/>
    </location>
</feature>
<dbReference type="Pfam" id="PF03468">
    <property type="entry name" value="XS"/>
    <property type="match status" value="1"/>
</dbReference>
<evidence type="ECO:0000256" key="2">
    <source>
        <dbReference type="ARBA" id="ARBA00023158"/>
    </source>
</evidence>
<evidence type="ECO:0000313" key="7">
    <source>
        <dbReference type="EMBL" id="URE22786.1"/>
    </source>
</evidence>
<feature type="compositionally biased region" description="Gly residues" evidence="4">
    <location>
        <begin position="96"/>
        <end position="105"/>
    </location>
</feature>
<dbReference type="InterPro" id="IPR005380">
    <property type="entry name" value="XS_domain"/>
</dbReference>
<dbReference type="PANTHER" id="PTHR46602:SF1">
    <property type="entry name" value="PROTEIN SUPPRESSOR OF GENE SILENCING 3"/>
    <property type="match status" value="1"/>
</dbReference>
<gene>
    <name evidence="7" type="ORF">MUK42_06602</name>
</gene>
<feature type="compositionally biased region" description="Basic and acidic residues" evidence="4">
    <location>
        <begin position="168"/>
        <end position="179"/>
    </location>
</feature>
<evidence type="ECO:0000256" key="1">
    <source>
        <dbReference type="ARBA" id="ARBA00023054"/>
    </source>
</evidence>
<dbReference type="AlphaFoldDB" id="A0A9E7GWW8"/>
<feature type="compositionally biased region" description="Polar residues" evidence="4">
    <location>
        <begin position="125"/>
        <end position="137"/>
    </location>
</feature>
<name>A0A9E7GWW8_9LILI</name>
<feature type="region of interest" description="Disordered" evidence="4">
    <location>
        <begin position="1"/>
        <end position="229"/>
    </location>
</feature>
<feature type="compositionally biased region" description="Acidic residues" evidence="4">
    <location>
        <begin position="199"/>
        <end position="222"/>
    </location>
</feature>
<dbReference type="OrthoDB" id="1936239at2759"/>
<dbReference type="InterPro" id="IPR005381">
    <property type="entry name" value="Znf-XS_domain"/>
</dbReference>